<dbReference type="GO" id="GO:0008270">
    <property type="term" value="F:zinc ion binding"/>
    <property type="evidence" value="ECO:0007669"/>
    <property type="project" value="UniProtKB-KW"/>
</dbReference>
<dbReference type="STRING" id="1298851.TST_1705"/>
<keyword evidence="1" id="KW-0479">Metal-binding</keyword>
<dbReference type="SUPFAM" id="SSF109635">
    <property type="entry name" value="DnaK suppressor protein DksA, alpha-hairpin domain"/>
    <property type="match status" value="1"/>
</dbReference>
<evidence type="ECO:0000256" key="3">
    <source>
        <dbReference type="ARBA" id="ARBA00022833"/>
    </source>
</evidence>
<organism evidence="7 8">
    <name type="scientific">Thermosulfidibacter takaii (strain DSM 17441 / JCM 13301 / NBRC 103674 / ABI70S6)</name>
    <dbReference type="NCBI Taxonomy" id="1298851"/>
    <lineage>
        <taxon>Bacteria</taxon>
        <taxon>Pseudomonadati</taxon>
        <taxon>Thermosulfidibacterota</taxon>
        <taxon>Thermosulfidibacteria</taxon>
        <taxon>Thermosulfidibacterales</taxon>
        <taxon>Thermosulfidibacteraceae</taxon>
    </lineage>
</organism>
<feature type="coiled-coil region" evidence="5">
    <location>
        <begin position="12"/>
        <end position="39"/>
    </location>
</feature>
<dbReference type="InterPro" id="IPR037187">
    <property type="entry name" value="DnaK_N"/>
</dbReference>
<gene>
    <name evidence="7" type="primary">dksA</name>
    <name evidence="7" type="ORF">TST_1705</name>
</gene>
<evidence type="ECO:0000313" key="7">
    <source>
        <dbReference type="EMBL" id="BAT72489.1"/>
    </source>
</evidence>
<accession>A0A0S3QVX7</accession>
<keyword evidence="2" id="KW-0863">Zinc-finger</keyword>
<keyword evidence="3" id="KW-0862">Zinc</keyword>
<evidence type="ECO:0000259" key="6">
    <source>
        <dbReference type="Pfam" id="PF01258"/>
    </source>
</evidence>
<evidence type="ECO:0000256" key="4">
    <source>
        <dbReference type="PROSITE-ProRule" id="PRU00510"/>
    </source>
</evidence>
<dbReference type="Proteomes" id="UP000063234">
    <property type="component" value="Chromosome"/>
</dbReference>
<sequence length="120" mass="13838">MVISQETLEKVKKMLLEEKARILRKLEKSMEEVNNHRNERSVGDEVDSAVSLEMENLMNALSGMEAARLRQIEDALRRIEEGTYGYCKECGEPIEEGRLLAKPFATLCISCKEAEERKRY</sequence>
<evidence type="ECO:0000256" key="2">
    <source>
        <dbReference type="ARBA" id="ARBA00022771"/>
    </source>
</evidence>
<evidence type="ECO:0000313" key="8">
    <source>
        <dbReference type="Proteomes" id="UP000063234"/>
    </source>
</evidence>
<dbReference type="AlphaFoldDB" id="A0A0S3QVX7"/>
<dbReference type="PANTHER" id="PTHR33823">
    <property type="entry name" value="RNA POLYMERASE-BINDING TRANSCRIPTION FACTOR DKSA-RELATED"/>
    <property type="match status" value="1"/>
</dbReference>
<feature type="zinc finger region" description="dksA C4-type" evidence="4">
    <location>
        <begin position="87"/>
        <end position="111"/>
    </location>
</feature>
<dbReference type="OrthoDB" id="9811543at2"/>
<keyword evidence="8" id="KW-1185">Reference proteome</keyword>
<reference evidence="8" key="1">
    <citation type="journal article" date="2018" name="Science">
        <title>A primordial and reversible TCA cycle in a facultatively chemolithoautotrophic thermophile.</title>
        <authorList>
            <person name="Nunoura T."/>
            <person name="Chikaraishi Y."/>
            <person name="Izaki R."/>
            <person name="Suwa T."/>
            <person name="Sato T."/>
            <person name="Harada T."/>
            <person name="Mori K."/>
            <person name="Kato Y."/>
            <person name="Miyazaki M."/>
            <person name="Shimamura S."/>
            <person name="Yanagawa K."/>
            <person name="Shuto A."/>
            <person name="Ohkouchi N."/>
            <person name="Fujita N."/>
            <person name="Takaki Y."/>
            <person name="Atomi H."/>
            <person name="Takai K."/>
        </authorList>
    </citation>
    <scope>NUCLEOTIDE SEQUENCE [LARGE SCALE GENOMIC DNA]</scope>
    <source>
        <strain evidence="8">DSM 17441 / JCM 13301 / NBRC 103674 / ABI70S6</strain>
    </source>
</reference>
<dbReference type="RefSeq" id="WP_068550655.1">
    <property type="nucleotide sequence ID" value="NZ_AP013035.1"/>
</dbReference>
<dbReference type="EMBL" id="AP013035">
    <property type="protein sequence ID" value="BAT72489.1"/>
    <property type="molecule type" value="Genomic_DNA"/>
</dbReference>
<proteinExistence type="predicted"/>
<dbReference type="Gene3D" id="1.20.120.910">
    <property type="entry name" value="DksA, coiled-coil domain"/>
    <property type="match status" value="1"/>
</dbReference>
<dbReference type="Pfam" id="PF01258">
    <property type="entry name" value="zf-dskA_traR"/>
    <property type="match status" value="1"/>
</dbReference>
<protein>
    <submittedName>
        <fullName evidence="7">DnaK suppressor protein</fullName>
    </submittedName>
</protein>
<name>A0A0S3QVX7_THET7</name>
<feature type="domain" description="Zinc finger DksA/TraR C4-type" evidence="6">
    <location>
        <begin position="82"/>
        <end position="117"/>
    </location>
</feature>
<evidence type="ECO:0000256" key="1">
    <source>
        <dbReference type="ARBA" id="ARBA00022723"/>
    </source>
</evidence>
<evidence type="ECO:0000256" key="5">
    <source>
        <dbReference type="SAM" id="Coils"/>
    </source>
</evidence>
<dbReference type="PANTHER" id="PTHR33823:SF4">
    <property type="entry name" value="GENERAL STRESS PROTEIN 16O"/>
    <property type="match status" value="1"/>
</dbReference>
<dbReference type="KEGG" id="ttk:TST_1705"/>
<dbReference type="PROSITE" id="PS51128">
    <property type="entry name" value="ZF_DKSA_2"/>
    <property type="match status" value="1"/>
</dbReference>
<dbReference type="InterPro" id="IPR000962">
    <property type="entry name" value="Znf_DskA_TraR"/>
</dbReference>
<dbReference type="SUPFAM" id="SSF57716">
    <property type="entry name" value="Glucocorticoid receptor-like (DNA-binding domain)"/>
    <property type="match status" value="1"/>
</dbReference>
<keyword evidence="5" id="KW-0175">Coiled coil</keyword>